<sequence>MTKKLTKQDVRPIIVAYLDKIEQAPVEISDRQRKSTLYHHVVDLRNSMLADWYSPGQALRYLKQMQRKNQDLVKI</sequence>
<name>A0A7T8EQ83_9CAUD</name>
<proteinExistence type="predicted"/>
<accession>A0A7T8EQ83</accession>
<dbReference type="Proteomes" id="UP000596123">
    <property type="component" value="Segment"/>
</dbReference>
<organism evidence="1 2">
    <name type="scientific">Erwinia phage pEa_SNUABM_5</name>
    <dbReference type="NCBI Taxonomy" id="2797313"/>
    <lineage>
        <taxon>Viruses</taxon>
        <taxon>Duplodnaviria</taxon>
        <taxon>Heunggongvirae</taxon>
        <taxon>Uroviricota</taxon>
        <taxon>Caudoviricetes</taxon>
        <taxon>Rivsvirus</taxon>
        <taxon>Rivsvirus SNUABM5</taxon>
    </lineage>
</organism>
<protein>
    <submittedName>
        <fullName evidence="1">Uncharacterized protein</fullName>
    </submittedName>
</protein>
<dbReference type="EMBL" id="MW366843">
    <property type="protein sequence ID" value="QQO90404.1"/>
    <property type="molecule type" value="Genomic_DNA"/>
</dbReference>
<keyword evidence="2" id="KW-1185">Reference proteome</keyword>
<gene>
    <name evidence="1" type="ORF">pEaSNUABM5_00262</name>
</gene>
<evidence type="ECO:0000313" key="2">
    <source>
        <dbReference type="Proteomes" id="UP000596123"/>
    </source>
</evidence>
<evidence type="ECO:0000313" key="1">
    <source>
        <dbReference type="EMBL" id="QQO90404.1"/>
    </source>
</evidence>
<reference evidence="1 2" key="1">
    <citation type="submission" date="2020-12" db="EMBL/GenBank/DDBJ databases">
        <title>Complete genome sequence of Erwinia phage pEa_SNUABM_5.</title>
        <authorList>
            <person name="Kim S.G."/>
            <person name="Lee S.B."/>
            <person name="Kwon J."/>
            <person name="Park S.C."/>
        </authorList>
    </citation>
    <scope>NUCLEOTIDE SEQUENCE [LARGE SCALE GENOMIC DNA]</scope>
</reference>